<gene>
    <name evidence="1" type="ORF">HMPREF0620_0518</name>
</gene>
<dbReference type="Proteomes" id="UP000004946">
    <property type="component" value="Chromosome"/>
</dbReference>
<comment type="caution">
    <text evidence="1">The sequence shown here is derived from an EMBL/GenBank/DDBJ whole genome shotgun (WGS) entry which is preliminary data.</text>
</comment>
<organism evidence="1 2">
    <name type="scientific">Parascardovia denticolens DSM 10105 = JCM 12538</name>
    <dbReference type="NCBI Taxonomy" id="864564"/>
    <lineage>
        <taxon>Bacteria</taxon>
        <taxon>Bacillati</taxon>
        <taxon>Actinomycetota</taxon>
        <taxon>Actinomycetes</taxon>
        <taxon>Bifidobacteriales</taxon>
        <taxon>Bifidobacteriaceae</taxon>
        <taxon>Parascardovia</taxon>
    </lineage>
</organism>
<dbReference type="AlphaFoldDB" id="E6K132"/>
<proteinExistence type="predicted"/>
<name>E6K132_PARDN</name>
<evidence type="ECO:0000313" key="1">
    <source>
        <dbReference type="EMBL" id="EFT83513.1"/>
    </source>
</evidence>
<accession>E6K132</accession>
<protein>
    <submittedName>
        <fullName evidence="1">Uncharacterized protein</fullName>
    </submittedName>
</protein>
<keyword evidence="2" id="KW-1185">Reference proteome</keyword>
<evidence type="ECO:0000313" key="2">
    <source>
        <dbReference type="Proteomes" id="UP000004946"/>
    </source>
</evidence>
<sequence length="41" mass="4680">MLLEGRSPQGERGLEPDADDYVASVMMDFFTMDRLKMSVLQ</sequence>
<reference evidence="1 2" key="1">
    <citation type="submission" date="2010-12" db="EMBL/GenBank/DDBJ databases">
        <authorList>
            <person name="Muzny D."/>
            <person name="Qin X."/>
            <person name="Buhay C."/>
            <person name="Dugan-Rocha S."/>
            <person name="Ding Y."/>
            <person name="Chen G."/>
            <person name="Hawes A."/>
            <person name="Holder M."/>
            <person name="Jhangiani S."/>
            <person name="Johnson A."/>
            <person name="Khan Z."/>
            <person name="Li Z."/>
            <person name="Liu W."/>
            <person name="Liu X."/>
            <person name="Perez L."/>
            <person name="Shen H."/>
            <person name="Wang Q."/>
            <person name="Watt J."/>
            <person name="Xi L."/>
            <person name="Xin Y."/>
            <person name="Zhou J."/>
            <person name="Deng J."/>
            <person name="Jiang H."/>
            <person name="Liu Y."/>
            <person name="Qu J."/>
            <person name="Song X.-Z."/>
            <person name="Zhang L."/>
            <person name="Villasana D."/>
            <person name="Johnson A."/>
            <person name="Liu J."/>
            <person name="Liyanage D."/>
            <person name="Lorensuhewa L."/>
            <person name="Robinson T."/>
            <person name="Song A."/>
            <person name="Song B.-B."/>
            <person name="Dinh H."/>
            <person name="Thornton R."/>
            <person name="Coyle M."/>
            <person name="Francisco L."/>
            <person name="Jackson L."/>
            <person name="Javaid M."/>
            <person name="Korchina V."/>
            <person name="Kovar C."/>
            <person name="Mata R."/>
            <person name="Mathew T."/>
            <person name="Ngo R."/>
            <person name="Nguyen L."/>
            <person name="Nguyen N."/>
            <person name="Okwuonu G."/>
            <person name="Ongeri F."/>
            <person name="Pham C."/>
            <person name="Simmons D."/>
            <person name="Wilczek-Boney K."/>
            <person name="Hale W."/>
            <person name="Jakkamsetti A."/>
            <person name="Pham P."/>
            <person name="Ruth R."/>
            <person name="San Lucas F."/>
            <person name="Warren J."/>
            <person name="Zhang J."/>
            <person name="Zhao Z."/>
            <person name="Zhou C."/>
            <person name="Zhu D."/>
            <person name="Lee S."/>
            <person name="Bess C."/>
            <person name="Blankenburg K."/>
            <person name="Forbes L."/>
            <person name="Fu Q."/>
            <person name="Gubbala S."/>
            <person name="Hirani K."/>
            <person name="Jayaseelan J.C."/>
            <person name="Lara F."/>
            <person name="Munidasa M."/>
            <person name="Palculict T."/>
            <person name="Patil S."/>
            <person name="Pu L.-L."/>
            <person name="Saada N."/>
            <person name="Tang L."/>
            <person name="Weissenberger G."/>
            <person name="Zhu Y."/>
            <person name="Hemphill L."/>
            <person name="Shang Y."/>
            <person name="Youmans B."/>
            <person name="Ayvaz T."/>
            <person name="Ross M."/>
            <person name="Santibanez J."/>
            <person name="Aqrawi P."/>
            <person name="Gross S."/>
            <person name="Joshi V."/>
            <person name="Fowler G."/>
            <person name="Nazareth L."/>
            <person name="Reid J."/>
            <person name="Worley K."/>
            <person name="Petrosino J."/>
            <person name="Highlander S."/>
            <person name="Gibbs R."/>
        </authorList>
    </citation>
    <scope>NUCLEOTIDE SEQUENCE [LARGE SCALE GENOMIC DNA]</scope>
    <source>
        <strain evidence="1 2">DSM 10105</strain>
    </source>
</reference>
<dbReference type="EMBL" id="AEON01000001">
    <property type="protein sequence ID" value="EFT83513.1"/>
    <property type="molecule type" value="Genomic_DNA"/>
</dbReference>
<dbReference type="HOGENOM" id="CLU_3273931_0_0_11"/>